<gene>
    <name evidence="5" type="ORF">D6C13_16270</name>
</gene>
<reference evidence="5 6" key="1">
    <citation type="submission" date="2018-09" db="EMBL/GenBank/DDBJ databases">
        <authorList>
            <person name="Le Fleche-Mateos A."/>
        </authorList>
    </citation>
    <scope>NUCLEOTIDE SEQUENCE [LARGE SCALE GENOMIC DNA]</scope>
    <source>
        <strain evidence="5 6">DSM 27399</strain>
    </source>
</reference>
<evidence type="ECO:0000313" key="5">
    <source>
        <dbReference type="EMBL" id="RJT42845.1"/>
    </source>
</evidence>
<dbReference type="CDD" id="cd01392">
    <property type="entry name" value="HTH_LacI"/>
    <property type="match status" value="1"/>
</dbReference>
<organism evidence="5 6">
    <name type="scientific">Rahnella woolbedingensis</name>
    <dbReference type="NCBI Taxonomy" id="1510574"/>
    <lineage>
        <taxon>Bacteria</taxon>
        <taxon>Pseudomonadati</taxon>
        <taxon>Pseudomonadota</taxon>
        <taxon>Gammaproteobacteria</taxon>
        <taxon>Enterobacterales</taxon>
        <taxon>Yersiniaceae</taxon>
        <taxon>Rahnella</taxon>
    </lineage>
</organism>
<accession>A0A419N6D2</accession>
<dbReference type="Gene3D" id="1.10.260.40">
    <property type="entry name" value="lambda repressor-like DNA-binding domains"/>
    <property type="match status" value="1"/>
</dbReference>
<evidence type="ECO:0000256" key="3">
    <source>
        <dbReference type="ARBA" id="ARBA00023163"/>
    </source>
</evidence>
<dbReference type="EMBL" id="RAHH01000019">
    <property type="protein sequence ID" value="RJT42845.1"/>
    <property type="molecule type" value="Genomic_DNA"/>
</dbReference>
<name>A0A419N6D2_9GAMM</name>
<dbReference type="InterPro" id="IPR001761">
    <property type="entry name" value="Peripla_BP/Lac1_sug-bd_dom"/>
</dbReference>
<comment type="caution">
    <text evidence="5">The sequence shown here is derived from an EMBL/GenBank/DDBJ whole genome shotgun (WGS) entry which is preliminary data.</text>
</comment>
<dbReference type="InterPro" id="IPR028082">
    <property type="entry name" value="Peripla_BP_I"/>
</dbReference>
<keyword evidence="2 5" id="KW-0238">DNA-binding</keyword>
<feature type="domain" description="HTH lacI-type" evidence="4">
    <location>
        <begin position="1"/>
        <end position="55"/>
    </location>
</feature>
<dbReference type="GO" id="GO:0000976">
    <property type="term" value="F:transcription cis-regulatory region binding"/>
    <property type="evidence" value="ECO:0007669"/>
    <property type="project" value="TreeGrafter"/>
</dbReference>
<dbReference type="SMART" id="SM00354">
    <property type="entry name" value="HTH_LACI"/>
    <property type="match status" value="1"/>
</dbReference>
<evidence type="ECO:0000313" key="6">
    <source>
        <dbReference type="Proteomes" id="UP000284908"/>
    </source>
</evidence>
<evidence type="ECO:0000259" key="4">
    <source>
        <dbReference type="PROSITE" id="PS50932"/>
    </source>
</evidence>
<proteinExistence type="predicted"/>
<protein>
    <submittedName>
        <fullName evidence="5">LacI family DNA-binding transcriptional regulator</fullName>
    </submittedName>
</protein>
<dbReference type="Proteomes" id="UP000284908">
    <property type="component" value="Unassembled WGS sequence"/>
</dbReference>
<dbReference type="CDD" id="cd20010">
    <property type="entry name" value="PBP1_AglR-like"/>
    <property type="match status" value="1"/>
</dbReference>
<evidence type="ECO:0000256" key="2">
    <source>
        <dbReference type="ARBA" id="ARBA00023125"/>
    </source>
</evidence>
<dbReference type="PANTHER" id="PTHR30146:SF109">
    <property type="entry name" value="HTH-TYPE TRANSCRIPTIONAL REGULATOR GALS"/>
    <property type="match status" value="1"/>
</dbReference>
<keyword evidence="3" id="KW-0804">Transcription</keyword>
<dbReference type="OrthoDB" id="9798934at2"/>
<dbReference type="PROSITE" id="PS50932">
    <property type="entry name" value="HTH_LACI_2"/>
    <property type="match status" value="1"/>
</dbReference>
<evidence type="ECO:0000256" key="1">
    <source>
        <dbReference type="ARBA" id="ARBA00023015"/>
    </source>
</evidence>
<keyword evidence="1" id="KW-0805">Transcription regulation</keyword>
<keyword evidence="6" id="KW-1185">Reference proteome</keyword>
<dbReference type="Pfam" id="PF00532">
    <property type="entry name" value="Peripla_BP_1"/>
    <property type="match status" value="1"/>
</dbReference>
<dbReference type="Pfam" id="PF00356">
    <property type="entry name" value="LacI"/>
    <property type="match status" value="1"/>
</dbReference>
<dbReference type="GO" id="GO:0003700">
    <property type="term" value="F:DNA-binding transcription factor activity"/>
    <property type="evidence" value="ECO:0007669"/>
    <property type="project" value="TreeGrafter"/>
</dbReference>
<dbReference type="InterPro" id="IPR010982">
    <property type="entry name" value="Lambda_DNA-bd_dom_sf"/>
</dbReference>
<dbReference type="InterPro" id="IPR000843">
    <property type="entry name" value="HTH_LacI"/>
</dbReference>
<dbReference type="Gene3D" id="3.40.50.2300">
    <property type="match status" value="2"/>
</dbReference>
<dbReference type="AlphaFoldDB" id="A0A419N6D2"/>
<dbReference type="PANTHER" id="PTHR30146">
    <property type="entry name" value="LACI-RELATED TRANSCRIPTIONAL REPRESSOR"/>
    <property type="match status" value="1"/>
</dbReference>
<dbReference type="RefSeq" id="WP_120133761.1">
    <property type="nucleotide sequence ID" value="NZ_RAHH01000019.1"/>
</dbReference>
<dbReference type="SUPFAM" id="SSF53822">
    <property type="entry name" value="Periplasmic binding protein-like I"/>
    <property type="match status" value="1"/>
</dbReference>
<dbReference type="SUPFAM" id="SSF47413">
    <property type="entry name" value="lambda repressor-like DNA-binding domains"/>
    <property type="match status" value="1"/>
</dbReference>
<sequence>MSLKAIAKDLGLSVTTVSRALNGYDDVSADTKARVQAAADLRGYRPNTLARRLKMGKIDAVGLIFPFTSHPLSNSAFIEMVGCITRELAKYEIDLLLVPDELGTFSWRRLIESKRVDAMLVAHTLDNDPRLLDLQQRNFPFLALGRSGCLTQDYAWFDFDNRAGMQMAVDHLAALGHQRIAFLGENNQQSFIGQRFQGYLDGLRENALPHHPEYVHKISPSRRAGYQTTQALLALPVPPTAIVCDCNMHGEGAALALHEAGLLLNGGVSLIIFDGLPCDSVPDVAVTAVRQGTREAVGLQIATMTMALIRNEPLKNLQVLWQPELQAGVTAHPPKL</sequence>